<evidence type="ECO:0000256" key="3">
    <source>
        <dbReference type="ARBA" id="ARBA00022452"/>
    </source>
</evidence>
<dbReference type="InterPro" id="IPR023996">
    <property type="entry name" value="TonB-dep_OMP_SusC/RagA"/>
</dbReference>
<evidence type="ECO:0000313" key="13">
    <source>
        <dbReference type="EMBL" id="RTE53983.1"/>
    </source>
</evidence>
<evidence type="ECO:0000259" key="11">
    <source>
        <dbReference type="Pfam" id="PF00593"/>
    </source>
</evidence>
<organism evidence="13 14">
    <name type="scientific">Arenibacter aquaticus</name>
    <dbReference type="NCBI Taxonomy" id="2489054"/>
    <lineage>
        <taxon>Bacteria</taxon>
        <taxon>Pseudomonadati</taxon>
        <taxon>Bacteroidota</taxon>
        <taxon>Flavobacteriia</taxon>
        <taxon>Flavobacteriales</taxon>
        <taxon>Flavobacteriaceae</taxon>
        <taxon>Arenibacter</taxon>
    </lineage>
</organism>
<evidence type="ECO:0000256" key="1">
    <source>
        <dbReference type="ARBA" id="ARBA00004571"/>
    </source>
</evidence>
<proteinExistence type="inferred from homology"/>
<dbReference type="InterPro" id="IPR000531">
    <property type="entry name" value="Beta-barrel_TonB"/>
</dbReference>
<dbReference type="InterPro" id="IPR036942">
    <property type="entry name" value="Beta-barrel_TonB_sf"/>
</dbReference>
<evidence type="ECO:0000256" key="5">
    <source>
        <dbReference type="ARBA" id="ARBA00023077"/>
    </source>
</evidence>
<name>A0A3S0BXM5_9FLAO</name>
<keyword evidence="10" id="KW-0732">Signal</keyword>
<keyword evidence="6 8" id="KW-0472">Membrane</keyword>
<evidence type="ECO:0000256" key="4">
    <source>
        <dbReference type="ARBA" id="ARBA00022692"/>
    </source>
</evidence>
<feature type="domain" description="TonB-dependent receptor plug" evidence="12">
    <location>
        <begin position="126"/>
        <end position="255"/>
    </location>
</feature>
<comment type="subcellular location">
    <subcellularLocation>
        <location evidence="1 8">Cell outer membrane</location>
        <topology evidence="1 8">Multi-pass membrane protein</topology>
    </subcellularLocation>
</comment>
<keyword evidence="3 8" id="KW-1134">Transmembrane beta strand</keyword>
<dbReference type="Gene3D" id="2.40.170.20">
    <property type="entry name" value="TonB-dependent receptor, beta-barrel domain"/>
    <property type="match status" value="1"/>
</dbReference>
<keyword evidence="5 9" id="KW-0798">TonB box</keyword>
<comment type="caution">
    <text evidence="13">The sequence shown here is derived from an EMBL/GenBank/DDBJ whole genome shotgun (WGS) entry which is preliminary data.</text>
</comment>
<dbReference type="Pfam" id="PF00593">
    <property type="entry name" value="TonB_dep_Rec_b-barrel"/>
    <property type="match status" value="1"/>
</dbReference>
<keyword evidence="7 8" id="KW-0998">Cell outer membrane</keyword>
<feature type="domain" description="TonB-dependent receptor-like beta-barrel" evidence="11">
    <location>
        <begin position="532"/>
        <end position="1035"/>
    </location>
</feature>
<comment type="similarity">
    <text evidence="8 9">Belongs to the TonB-dependent receptor family.</text>
</comment>
<dbReference type="GO" id="GO:0009279">
    <property type="term" value="C:cell outer membrane"/>
    <property type="evidence" value="ECO:0007669"/>
    <property type="project" value="UniProtKB-SubCell"/>
</dbReference>
<dbReference type="InterPro" id="IPR023997">
    <property type="entry name" value="TonB-dep_OMP_SusC/RagA_CS"/>
</dbReference>
<keyword evidence="4 8" id="KW-0812">Transmembrane</keyword>
<dbReference type="InterPro" id="IPR012910">
    <property type="entry name" value="Plug_dom"/>
</dbReference>
<dbReference type="NCBIfam" id="TIGR04057">
    <property type="entry name" value="SusC_RagA_signa"/>
    <property type="match status" value="1"/>
</dbReference>
<dbReference type="EMBL" id="RQPJ01000003">
    <property type="protein sequence ID" value="RTE53983.1"/>
    <property type="molecule type" value="Genomic_DNA"/>
</dbReference>
<dbReference type="Pfam" id="PF07715">
    <property type="entry name" value="Plug"/>
    <property type="match status" value="1"/>
</dbReference>
<feature type="chain" id="PRO_5018689343" evidence="10">
    <location>
        <begin position="28"/>
        <end position="1079"/>
    </location>
</feature>
<dbReference type="OrthoDB" id="9768177at2"/>
<dbReference type="Pfam" id="PF13715">
    <property type="entry name" value="CarbopepD_reg_2"/>
    <property type="match status" value="1"/>
</dbReference>
<evidence type="ECO:0000256" key="6">
    <source>
        <dbReference type="ARBA" id="ARBA00023136"/>
    </source>
</evidence>
<evidence type="ECO:0000256" key="2">
    <source>
        <dbReference type="ARBA" id="ARBA00022448"/>
    </source>
</evidence>
<dbReference type="SUPFAM" id="SSF56935">
    <property type="entry name" value="Porins"/>
    <property type="match status" value="1"/>
</dbReference>
<dbReference type="RefSeq" id="WP_126161971.1">
    <property type="nucleotide sequence ID" value="NZ_RQPJ01000003.1"/>
</dbReference>
<evidence type="ECO:0000256" key="9">
    <source>
        <dbReference type="RuleBase" id="RU003357"/>
    </source>
</evidence>
<dbReference type="Proteomes" id="UP000267585">
    <property type="component" value="Unassembled WGS sequence"/>
</dbReference>
<evidence type="ECO:0000313" key="14">
    <source>
        <dbReference type="Proteomes" id="UP000267585"/>
    </source>
</evidence>
<dbReference type="AlphaFoldDB" id="A0A3S0BXM5"/>
<dbReference type="Gene3D" id="2.170.130.10">
    <property type="entry name" value="TonB-dependent receptor, plug domain"/>
    <property type="match status" value="1"/>
</dbReference>
<dbReference type="NCBIfam" id="TIGR04056">
    <property type="entry name" value="OMP_RagA_SusC"/>
    <property type="match status" value="1"/>
</dbReference>
<evidence type="ECO:0000256" key="8">
    <source>
        <dbReference type="PROSITE-ProRule" id="PRU01360"/>
    </source>
</evidence>
<dbReference type="InterPro" id="IPR039426">
    <property type="entry name" value="TonB-dep_rcpt-like"/>
</dbReference>
<dbReference type="InterPro" id="IPR008969">
    <property type="entry name" value="CarboxyPept-like_regulatory"/>
</dbReference>
<dbReference type="SUPFAM" id="SSF49464">
    <property type="entry name" value="Carboxypeptidase regulatory domain-like"/>
    <property type="match status" value="1"/>
</dbReference>
<keyword evidence="2 8" id="KW-0813">Transport</keyword>
<accession>A0A3S0BXM5</accession>
<dbReference type="PROSITE" id="PS52016">
    <property type="entry name" value="TONB_DEPENDENT_REC_3"/>
    <property type="match status" value="1"/>
</dbReference>
<keyword evidence="14" id="KW-1185">Reference proteome</keyword>
<reference evidence="13 14" key="1">
    <citation type="submission" date="2018-11" db="EMBL/GenBank/DDBJ databases">
        <title>Arenibacter aquaticus sp.nov., a marine bacterium isolated from surface seawater in the South China Sea.</title>
        <authorList>
            <person name="Guo J."/>
            <person name="Sun J."/>
        </authorList>
    </citation>
    <scope>NUCLEOTIDE SEQUENCE [LARGE SCALE GENOMIC DNA]</scope>
    <source>
        <strain evidence="13 14">GUO666</strain>
    </source>
</reference>
<feature type="signal peptide" evidence="10">
    <location>
        <begin position="1"/>
        <end position="27"/>
    </location>
</feature>
<dbReference type="Gene3D" id="2.60.40.1120">
    <property type="entry name" value="Carboxypeptidase-like, regulatory domain"/>
    <property type="match status" value="1"/>
</dbReference>
<protein>
    <submittedName>
        <fullName evidence="13">SusC/RagA family TonB-linked outer membrane protein</fullName>
    </submittedName>
</protein>
<evidence type="ECO:0000259" key="12">
    <source>
        <dbReference type="Pfam" id="PF07715"/>
    </source>
</evidence>
<dbReference type="InterPro" id="IPR037066">
    <property type="entry name" value="Plug_dom_sf"/>
</dbReference>
<gene>
    <name evidence="13" type="ORF">EHW67_08600</name>
</gene>
<evidence type="ECO:0000256" key="7">
    <source>
        <dbReference type="ARBA" id="ARBA00023237"/>
    </source>
</evidence>
<evidence type="ECO:0000256" key="10">
    <source>
        <dbReference type="SAM" id="SignalP"/>
    </source>
</evidence>
<sequence>MRKKMFLRKSTFLALIFQLLIVGYVPAQDTNQEELSVSGVVLDENNLPLPYVNVYVKGTETGTMTDDDGEFSLLVAKGKTISFSYVGYVSQEIVVGDGDQLMVSLQPDSDVLSEVVVTALGIKREKKSVGYAIQTIKAEELAITAEPNLVKSLSGKAAGVFITGGTSGMGGSSNITIRGNTNLSGNNLPLFVIDGVPFYNEEVDKQSFWDGWRSQGKIDWGDPISKVNPEDIEEISILKGASSTALYGSRAANGVILITTKKGKGVRKGVGIDYSYNATFSNPVIRSDFQTRYGAGNNGIYEYTGDRNNPGTNELTHDSWGPQFDGNTYLPQFGSPKINNTLVPLPWLPHKNNVEEFLRTGIIQDHNVSVSFGGEAGYGRISLKNSQESGMTPETDESRTSVNSNLLANLSDKWKAEMMVNYIESSSDNRVPGWGTGITQNLMRLPINYDIRYINSVPHKRADGSQVVFTGFDNPYWILKEDFNSYKRRNVVGRIGLRYTVNEWMEAKVSISKTINNTEYRSFSEIDLAKTNSGNFYDNGAYSVSANTFTENNYDLLVYGKKDFSEDFDFSYTLGANKRETYSNSWNANVQELATPGLATLNNGLGDKPVNQGYTEKETQSIFGLFSVGYRDYLYLDVTGRNDWSSVLPKENRSYFYPSTSLSLLFSEALNLKSDLFNYGKLRASWAQVGSDTAPYQLSGTFGSGLDWDGQQTNSFTTVLPPTSLKPQRTNSIEFGTELNFFNNRFNIDFAYYKTNTRNQIVTVGIPRSSGFSRATINAGDVQNKGVELMLNTIPVKAGDFQWNLVVNASKNENKLVDLHEDIEFIRTGWSNLEVRVTEGEKYGEIYGYSYVKNPEGKNIIMDDGRPYRSQDYPDMDWDQYLGNAQPDWLGGVTNSFRYKNLRLSSTISARFGGKIYSMSNVINMNRGLLKETVGLNDRGVEKRLPVAQGGGVRAEGVKEVKDVNGNVTGYVENDTYMEAQAYYKWVSGIHQEHLFDASYIKLQDVSISYRLSKKQLEPFKYFKGASLSLVGYNLAVLKSDIPNLDPEVSLGRNNAGTGLENGALPAALRIGFKVNVKF</sequence>